<evidence type="ECO:0000256" key="3">
    <source>
        <dbReference type="ARBA" id="ARBA00022989"/>
    </source>
</evidence>
<name>A0AAE1G4Q7_PETCI</name>
<dbReference type="Proteomes" id="UP001286313">
    <property type="component" value="Unassembled WGS sequence"/>
</dbReference>
<dbReference type="GO" id="GO:2000640">
    <property type="term" value="P:positive regulation of SREBP signaling pathway"/>
    <property type="evidence" value="ECO:0007669"/>
    <property type="project" value="InterPro"/>
</dbReference>
<dbReference type="GO" id="GO:0000139">
    <property type="term" value="C:Golgi membrane"/>
    <property type="evidence" value="ECO:0007669"/>
    <property type="project" value="UniProtKB-SubCell"/>
</dbReference>
<accession>A0AAE1G4Q7</accession>
<proteinExistence type="inferred from homology"/>
<dbReference type="Pfam" id="PF10218">
    <property type="entry name" value="SPRING1"/>
    <property type="match status" value="1"/>
</dbReference>
<keyword evidence="4" id="KW-0333">Golgi apparatus</keyword>
<sequence>MMWENNQDRTMMTAKIMRFLRNKVFLTVLVLIGVTYCALALWTDNTSEPGEDEAEVRNRVEFHWGPDTVNGSSNTRVTTCRNSVQGKVLLADDQGYVCHRVDRLSTGCCNIAVDTTRRYACDTCNAHGCCAIYEYCVSCCLHPDKKSLLKKVLGQISESSPLYASVSDHFELCLVKCRTSSQSVQHETLYIDPRAKHCYSQGPPLISNNET</sequence>
<dbReference type="EMBL" id="JAWQEG010000718">
    <property type="protein sequence ID" value="KAK3886257.1"/>
    <property type="molecule type" value="Genomic_DNA"/>
</dbReference>
<evidence type="ECO:0000256" key="7">
    <source>
        <dbReference type="ARBA" id="ARBA00023461"/>
    </source>
</evidence>
<keyword evidence="2" id="KW-0812">Transmembrane</keyword>
<keyword evidence="6" id="KW-0325">Glycoprotein</keyword>
<evidence type="ECO:0000256" key="5">
    <source>
        <dbReference type="ARBA" id="ARBA00023136"/>
    </source>
</evidence>
<comment type="similarity">
    <text evidence="7">Belongs to the SPRING family.</text>
</comment>
<dbReference type="PANTHER" id="PTHR13481">
    <property type="entry name" value="SREBP REGULATING GENE PROTEIN"/>
    <property type="match status" value="1"/>
</dbReference>
<organism evidence="9 10">
    <name type="scientific">Petrolisthes cinctipes</name>
    <name type="common">Flat porcelain crab</name>
    <dbReference type="NCBI Taxonomy" id="88211"/>
    <lineage>
        <taxon>Eukaryota</taxon>
        <taxon>Metazoa</taxon>
        <taxon>Ecdysozoa</taxon>
        <taxon>Arthropoda</taxon>
        <taxon>Crustacea</taxon>
        <taxon>Multicrustacea</taxon>
        <taxon>Malacostraca</taxon>
        <taxon>Eumalacostraca</taxon>
        <taxon>Eucarida</taxon>
        <taxon>Decapoda</taxon>
        <taxon>Pleocyemata</taxon>
        <taxon>Anomura</taxon>
        <taxon>Galatheoidea</taxon>
        <taxon>Porcellanidae</taxon>
        <taxon>Petrolisthes</taxon>
    </lineage>
</organism>
<keyword evidence="3" id="KW-1133">Transmembrane helix</keyword>
<protein>
    <recommendedName>
        <fullName evidence="8">SREBP regulating gene protein</fullName>
    </recommendedName>
</protein>
<reference evidence="9" key="1">
    <citation type="submission" date="2023-10" db="EMBL/GenBank/DDBJ databases">
        <title>Genome assemblies of two species of porcelain crab, Petrolisthes cinctipes and Petrolisthes manimaculis (Anomura: Porcellanidae).</title>
        <authorList>
            <person name="Angst P."/>
        </authorList>
    </citation>
    <scope>NUCLEOTIDE SEQUENCE</scope>
    <source>
        <strain evidence="9">PB745_01</strain>
        <tissue evidence="9">Gill</tissue>
    </source>
</reference>
<keyword evidence="10" id="KW-1185">Reference proteome</keyword>
<keyword evidence="5" id="KW-0472">Membrane</keyword>
<evidence type="ECO:0000313" key="10">
    <source>
        <dbReference type="Proteomes" id="UP001286313"/>
    </source>
</evidence>
<dbReference type="InterPro" id="IPR019352">
    <property type="entry name" value="SPRING1"/>
</dbReference>
<dbReference type="PANTHER" id="PTHR13481:SF0">
    <property type="entry name" value="SREBP REGULATING GENE PROTEIN"/>
    <property type="match status" value="1"/>
</dbReference>
<comment type="subcellular location">
    <subcellularLocation>
        <location evidence="1">Golgi apparatus membrane</location>
        <topology evidence="1">Single-pass membrane protein</topology>
    </subcellularLocation>
</comment>
<evidence type="ECO:0000256" key="1">
    <source>
        <dbReference type="ARBA" id="ARBA00004194"/>
    </source>
</evidence>
<evidence type="ECO:0000256" key="4">
    <source>
        <dbReference type="ARBA" id="ARBA00023034"/>
    </source>
</evidence>
<evidence type="ECO:0000256" key="8">
    <source>
        <dbReference type="ARBA" id="ARBA00023485"/>
    </source>
</evidence>
<evidence type="ECO:0000256" key="2">
    <source>
        <dbReference type="ARBA" id="ARBA00022692"/>
    </source>
</evidence>
<comment type="caution">
    <text evidence="9">The sequence shown here is derived from an EMBL/GenBank/DDBJ whole genome shotgun (WGS) entry which is preliminary data.</text>
</comment>
<evidence type="ECO:0000256" key="6">
    <source>
        <dbReference type="ARBA" id="ARBA00023180"/>
    </source>
</evidence>
<dbReference type="AlphaFoldDB" id="A0AAE1G4Q7"/>
<evidence type="ECO:0000313" key="9">
    <source>
        <dbReference type="EMBL" id="KAK3886257.1"/>
    </source>
</evidence>
<gene>
    <name evidence="9" type="ORF">Pcinc_009582</name>
</gene>